<dbReference type="InterPro" id="IPR050397">
    <property type="entry name" value="Env_Response_Regulators"/>
</dbReference>
<dbReference type="Gene3D" id="2.60.120.10">
    <property type="entry name" value="Jelly Rolls"/>
    <property type="match status" value="1"/>
</dbReference>
<dbReference type="Pfam" id="PF00027">
    <property type="entry name" value="cNMP_binding"/>
    <property type="match status" value="1"/>
</dbReference>
<reference evidence="2 3" key="1">
    <citation type="submission" date="2014-10" db="EMBL/GenBank/DDBJ databases">
        <title>Draft genome of anammox bacterium scalindua brodae, obtained using differential coverage binning of sequence data from two enrichment reactors.</title>
        <authorList>
            <person name="Speth D.R."/>
            <person name="Russ L."/>
            <person name="Kartal B."/>
            <person name="Op den Camp H.J."/>
            <person name="Dutilh B.E."/>
            <person name="Jetten M.S."/>
        </authorList>
    </citation>
    <scope>NUCLEOTIDE SEQUENCE [LARGE SCALE GENOMIC DNA]</scope>
    <source>
        <strain evidence="2">RU1</strain>
    </source>
</reference>
<dbReference type="PANTHER" id="PTHR24567">
    <property type="entry name" value="CRP FAMILY TRANSCRIPTIONAL REGULATORY PROTEIN"/>
    <property type="match status" value="1"/>
</dbReference>
<proteinExistence type="predicted"/>
<dbReference type="AlphaFoldDB" id="A0A0B0ERQ4"/>
<dbReference type="PROSITE" id="PS50042">
    <property type="entry name" value="CNMP_BINDING_3"/>
    <property type="match status" value="1"/>
</dbReference>
<dbReference type="InterPro" id="IPR018490">
    <property type="entry name" value="cNMP-bd_dom_sf"/>
</dbReference>
<dbReference type="GO" id="GO:0005829">
    <property type="term" value="C:cytosol"/>
    <property type="evidence" value="ECO:0007669"/>
    <property type="project" value="TreeGrafter"/>
</dbReference>
<sequence>MKEFLKEASIFTELNEEELNFLAKTAHEKFYPKDSFIVRKDEAGTSLFIIRSGEVKIILDDVSGGEIPLTILGKGSFFGEMSLFDGRPRSATVIALKDTTAVEISREDFLQQITRSPEIALKIVAEMAYRFRHTDDTIKAFASKVSSEAYANIEKILSAQLE</sequence>
<organism evidence="2 3">
    <name type="scientific">Candidatus Scalindua brodae</name>
    <dbReference type="NCBI Taxonomy" id="237368"/>
    <lineage>
        <taxon>Bacteria</taxon>
        <taxon>Pseudomonadati</taxon>
        <taxon>Planctomycetota</taxon>
        <taxon>Candidatus Brocadiia</taxon>
        <taxon>Candidatus Brocadiales</taxon>
        <taxon>Candidatus Scalinduaceae</taxon>
        <taxon>Candidatus Scalindua</taxon>
    </lineage>
</organism>
<accession>A0A0B0ERQ4</accession>
<dbReference type="eggNOG" id="COG0664">
    <property type="taxonomic scope" value="Bacteria"/>
</dbReference>
<dbReference type="PANTHER" id="PTHR24567:SF74">
    <property type="entry name" value="HTH-TYPE TRANSCRIPTIONAL REGULATOR ARCR"/>
    <property type="match status" value="1"/>
</dbReference>
<dbReference type="CDD" id="cd00038">
    <property type="entry name" value="CAP_ED"/>
    <property type="match status" value="1"/>
</dbReference>
<dbReference type="Proteomes" id="UP000030652">
    <property type="component" value="Unassembled WGS sequence"/>
</dbReference>
<evidence type="ECO:0000313" key="2">
    <source>
        <dbReference type="EMBL" id="KHE93823.1"/>
    </source>
</evidence>
<dbReference type="InterPro" id="IPR000595">
    <property type="entry name" value="cNMP-bd_dom"/>
</dbReference>
<comment type="caution">
    <text evidence="2">The sequence shown here is derived from an EMBL/GenBank/DDBJ whole genome shotgun (WGS) entry which is preliminary data.</text>
</comment>
<dbReference type="EMBL" id="JRYO01000033">
    <property type="protein sequence ID" value="KHE93823.1"/>
    <property type="molecule type" value="Genomic_DNA"/>
</dbReference>
<name>A0A0B0ERQ4_9BACT</name>
<dbReference type="GO" id="GO:0003700">
    <property type="term" value="F:DNA-binding transcription factor activity"/>
    <property type="evidence" value="ECO:0007669"/>
    <property type="project" value="TreeGrafter"/>
</dbReference>
<evidence type="ECO:0000259" key="1">
    <source>
        <dbReference type="PROSITE" id="PS50042"/>
    </source>
</evidence>
<protein>
    <submittedName>
        <fullName evidence="2">Transcriptional regulator of Crp/Fnr family protein</fullName>
    </submittedName>
</protein>
<dbReference type="PROSITE" id="PS00889">
    <property type="entry name" value="CNMP_BINDING_2"/>
    <property type="match status" value="1"/>
</dbReference>
<feature type="domain" description="Cyclic nucleotide-binding" evidence="1">
    <location>
        <begin position="10"/>
        <end position="130"/>
    </location>
</feature>
<dbReference type="SMART" id="SM00100">
    <property type="entry name" value="cNMP"/>
    <property type="match status" value="1"/>
</dbReference>
<evidence type="ECO:0000313" key="3">
    <source>
        <dbReference type="Proteomes" id="UP000030652"/>
    </source>
</evidence>
<dbReference type="InterPro" id="IPR014710">
    <property type="entry name" value="RmlC-like_jellyroll"/>
</dbReference>
<gene>
    <name evidence="2" type="primary">crp_2</name>
    <name evidence="2" type="ORF">SCABRO_00380</name>
</gene>
<dbReference type="SUPFAM" id="SSF51206">
    <property type="entry name" value="cAMP-binding domain-like"/>
    <property type="match status" value="1"/>
</dbReference>
<dbReference type="InterPro" id="IPR018488">
    <property type="entry name" value="cNMP-bd_CS"/>
</dbReference>